<keyword evidence="6" id="KW-0010">Activator</keyword>
<dbReference type="GO" id="GO:0005776">
    <property type="term" value="C:autophagosome"/>
    <property type="evidence" value="ECO:0007669"/>
    <property type="project" value="UniProtKB-SubCell"/>
</dbReference>
<evidence type="ECO:0000256" key="6">
    <source>
        <dbReference type="ARBA" id="ARBA00023159"/>
    </source>
</evidence>
<organism evidence="12">
    <name type="scientific">Rhipicephalus appendiculatus</name>
    <name type="common">Brown ear tick</name>
    <dbReference type="NCBI Taxonomy" id="34631"/>
    <lineage>
        <taxon>Eukaryota</taxon>
        <taxon>Metazoa</taxon>
        <taxon>Ecdysozoa</taxon>
        <taxon>Arthropoda</taxon>
        <taxon>Chelicerata</taxon>
        <taxon>Arachnida</taxon>
        <taxon>Acari</taxon>
        <taxon>Parasitiformes</taxon>
        <taxon>Ixodida</taxon>
        <taxon>Ixodoidea</taxon>
        <taxon>Ixodidae</taxon>
        <taxon>Rhipicephalinae</taxon>
        <taxon>Rhipicephalus</taxon>
        <taxon>Rhipicephalus</taxon>
    </lineage>
</organism>
<keyword evidence="3" id="KW-0963">Cytoplasm</keyword>
<feature type="region of interest" description="Disordered" evidence="11">
    <location>
        <begin position="66"/>
        <end position="98"/>
    </location>
</feature>
<dbReference type="GO" id="GO:0031410">
    <property type="term" value="C:cytoplasmic vesicle"/>
    <property type="evidence" value="ECO:0007669"/>
    <property type="project" value="UniProtKB-KW"/>
</dbReference>
<keyword evidence="7" id="KW-0804">Transcription</keyword>
<evidence type="ECO:0000256" key="8">
    <source>
        <dbReference type="ARBA" id="ARBA00023242"/>
    </source>
</evidence>
<evidence type="ECO:0000256" key="1">
    <source>
        <dbReference type="ARBA" id="ARBA00004419"/>
    </source>
</evidence>
<dbReference type="PANTHER" id="PTHR31671:SF3">
    <property type="entry name" value="DIABETES AND OBESITY REGULATED, ISOFORM G"/>
    <property type="match status" value="1"/>
</dbReference>
<name>A0A131YF75_RHIAP</name>
<sequence>MLSGIASYFLNAPPTPTPEDDVNYRTMEAEDDWLLVDVTDEDSPQLEAPCERPRSLPTTLHVAVVDSSQEATPPSSPCPMDGSCTAAPASRALPGPRPAALAARVGWLEQLRPSQRSQVQREQRQLGRGQLERQNRTVQTGNRHPKRRDRTAARRSGANNNRKC</sequence>
<keyword evidence="9" id="KW-0968">Cytoplasmic vesicle</keyword>
<accession>A0A131YF75</accession>
<evidence type="ECO:0000256" key="9">
    <source>
        <dbReference type="ARBA" id="ARBA00023329"/>
    </source>
</evidence>
<keyword evidence="4" id="KW-0072">Autophagy</keyword>
<evidence type="ECO:0000256" key="11">
    <source>
        <dbReference type="SAM" id="MobiDB-lite"/>
    </source>
</evidence>
<dbReference type="GO" id="GO:0045893">
    <property type="term" value="P:positive regulation of DNA-templated transcription"/>
    <property type="evidence" value="ECO:0007669"/>
    <property type="project" value="TreeGrafter"/>
</dbReference>
<evidence type="ECO:0000256" key="4">
    <source>
        <dbReference type="ARBA" id="ARBA00023006"/>
    </source>
</evidence>
<dbReference type="GO" id="GO:0005829">
    <property type="term" value="C:cytosol"/>
    <property type="evidence" value="ECO:0007669"/>
    <property type="project" value="UniProtKB-SubCell"/>
</dbReference>
<keyword evidence="5" id="KW-0805">Transcription regulation</keyword>
<evidence type="ECO:0000256" key="10">
    <source>
        <dbReference type="ARBA" id="ARBA00034306"/>
    </source>
</evidence>
<reference evidence="12" key="1">
    <citation type="journal article" date="2016" name="Ticks Tick Borne Dis.">
        <title>De novo assembly and annotation of the salivary gland transcriptome of Rhipicephalus appendiculatus male and female ticks during blood feeding.</title>
        <authorList>
            <person name="de Castro M.H."/>
            <person name="de Klerk D."/>
            <person name="Pienaar R."/>
            <person name="Latif A.A."/>
            <person name="Rees D.J."/>
            <person name="Mans B.J."/>
        </authorList>
    </citation>
    <scope>NUCLEOTIDE SEQUENCE</scope>
    <source>
        <tissue evidence="12">Salivary glands</tissue>
    </source>
</reference>
<evidence type="ECO:0000313" key="12">
    <source>
        <dbReference type="EMBL" id="JAP76571.1"/>
    </source>
</evidence>
<dbReference type="GO" id="GO:0016604">
    <property type="term" value="C:nuclear body"/>
    <property type="evidence" value="ECO:0007669"/>
    <property type="project" value="UniProtKB-SubCell"/>
</dbReference>
<dbReference type="InterPro" id="IPR029431">
    <property type="entry name" value="TP53INP"/>
</dbReference>
<evidence type="ECO:0000256" key="5">
    <source>
        <dbReference type="ARBA" id="ARBA00023015"/>
    </source>
</evidence>
<proteinExistence type="predicted"/>
<keyword evidence="8" id="KW-0539">Nucleus</keyword>
<feature type="compositionally biased region" description="Low complexity" evidence="11">
    <location>
        <begin position="86"/>
        <end position="98"/>
    </location>
</feature>
<evidence type="ECO:0000256" key="3">
    <source>
        <dbReference type="ARBA" id="ARBA00022490"/>
    </source>
</evidence>
<protein>
    <submittedName>
        <fullName evidence="12">Tumor protein p53-inducible nuclear protein 1</fullName>
    </submittedName>
</protein>
<dbReference type="AlphaFoldDB" id="A0A131YF75"/>
<dbReference type="EMBL" id="GEDV01011986">
    <property type="protein sequence ID" value="JAP76571.1"/>
    <property type="molecule type" value="Transcribed_RNA"/>
</dbReference>
<dbReference type="PANTHER" id="PTHR31671">
    <property type="entry name" value="DIABETES AND OBESITY REGULATED, ISOFORM G"/>
    <property type="match status" value="1"/>
</dbReference>
<feature type="compositionally biased region" description="Basic and acidic residues" evidence="11">
    <location>
        <begin position="119"/>
        <end position="135"/>
    </location>
</feature>
<evidence type="ECO:0000256" key="7">
    <source>
        <dbReference type="ARBA" id="ARBA00023163"/>
    </source>
</evidence>
<evidence type="ECO:0000256" key="2">
    <source>
        <dbReference type="ARBA" id="ARBA00004514"/>
    </source>
</evidence>
<comment type="subcellular location">
    <subcellularLocation>
        <location evidence="2">Cytoplasm</location>
        <location evidence="2">Cytosol</location>
    </subcellularLocation>
    <subcellularLocation>
        <location evidence="1">Cytoplasmic vesicle</location>
        <location evidence="1">Autophagosome</location>
    </subcellularLocation>
    <subcellularLocation>
        <location evidence="10">Nucleus</location>
        <location evidence="10">Nuclear body</location>
    </subcellularLocation>
</comment>
<feature type="region of interest" description="Disordered" evidence="11">
    <location>
        <begin position="113"/>
        <end position="164"/>
    </location>
</feature>
<dbReference type="GO" id="GO:0000045">
    <property type="term" value="P:autophagosome assembly"/>
    <property type="evidence" value="ECO:0007669"/>
    <property type="project" value="TreeGrafter"/>
</dbReference>